<reference evidence="2 3" key="1">
    <citation type="submission" date="2019-03" db="EMBL/GenBank/DDBJ databases">
        <title>Bacillus niacini sp. nov. a Nicotinate-Metabolizing Mesophile Isolated from Soil.</title>
        <authorList>
            <person name="Zhang G."/>
        </authorList>
    </citation>
    <scope>NUCLEOTIDE SEQUENCE [LARGE SCALE GENOMIC DNA]</scope>
    <source>
        <strain evidence="2 3">WN066</strain>
    </source>
</reference>
<organism evidence="2 3">
    <name type="scientific">Bacillus salipaludis</name>
    <dbReference type="NCBI Taxonomy" id="2547811"/>
    <lineage>
        <taxon>Bacteria</taxon>
        <taxon>Bacillati</taxon>
        <taxon>Bacillota</taxon>
        <taxon>Bacilli</taxon>
        <taxon>Bacillales</taxon>
        <taxon>Bacillaceae</taxon>
        <taxon>Bacillus</taxon>
    </lineage>
</organism>
<proteinExistence type="predicted"/>
<evidence type="ECO:0000313" key="4">
    <source>
        <dbReference type="Proteomes" id="UP001178888"/>
    </source>
</evidence>
<name>A0A4V3ASX8_9BACI</name>
<gene>
    <name evidence="2" type="ORF">E2K98_28355</name>
    <name evidence="1" type="ORF">RCG21_08565</name>
</gene>
<comment type="caution">
    <text evidence="2">The sequence shown here is derived from an EMBL/GenBank/DDBJ whole genome shotgun (WGS) entry which is preliminary data.</text>
</comment>
<dbReference type="EMBL" id="SMYO01000032">
    <property type="protein sequence ID" value="TDK55377.1"/>
    <property type="molecule type" value="Genomic_DNA"/>
</dbReference>
<evidence type="ECO:0000313" key="3">
    <source>
        <dbReference type="Proteomes" id="UP000295132"/>
    </source>
</evidence>
<dbReference type="Proteomes" id="UP000295132">
    <property type="component" value="Unassembled WGS sequence"/>
</dbReference>
<dbReference type="Proteomes" id="UP001178888">
    <property type="component" value="Unassembled WGS sequence"/>
</dbReference>
<dbReference type="AlphaFoldDB" id="A0A4V3ASX8"/>
<dbReference type="RefSeq" id="WP_133340106.1">
    <property type="nucleotide sequence ID" value="NZ_JAVGVR010000001.1"/>
</dbReference>
<evidence type="ECO:0000313" key="2">
    <source>
        <dbReference type="EMBL" id="TDK55377.1"/>
    </source>
</evidence>
<reference evidence="1" key="2">
    <citation type="submission" date="2023-08" db="EMBL/GenBank/DDBJ databases">
        <title>Nitrogen cycling bacteria in agricultural field soils.</title>
        <authorList>
            <person name="Jang J."/>
        </authorList>
    </citation>
    <scope>NUCLEOTIDE SEQUENCE</scope>
    <source>
        <strain evidence="1">PS3-36</strain>
    </source>
</reference>
<accession>A0A4V3ASX8</accession>
<evidence type="ECO:0000313" key="1">
    <source>
        <dbReference type="EMBL" id="MDQ6596430.1"/>
    </source>
</evidence>
<dbReference type="EMBL" id="JAVGVR010000001">
    <property type="protein sequence ID" value="MDQ6596430.1"/>
    <property type="molecule type" value="Genomic_DNA"/>
</dbReference>
<keyword evidence="4" id="KW-1185">Reference proteome</keyword>
<sequence>MISANNFKTGDILDDYADFRFVECVFCKCQYIHDFELCTLFYDPNDLERSFSTLFGCDEDKNYPLPCRKCKRTEWDFTDIDNDERENVLKGEWGWAI</sequence>
<protein>
    <submittedName>
        <fullName evidence="2">Uncharacterized protein</fullName>
    </submittedName>
</protein>